<feature type="transmembrane region" description="Helical" evidence="21">
    <location>
        <begin position="331"/>
        <end position="348"/>
    </location>
</feature>
<evidence type="ECO:0000256" key="15">
    <source>
        <dbReference type="ARBA" id="ARBA00023166"/>
    </source>
</evidence>
<reference evidence="22 23" key="1">
    <citation type="submission" date="2024-06" db="EMBL/GenBank/DDBJ databases">
        <authorList>
            <person name="Kraege A."/>
            <person name="Thomma B."/>
        </authorList>
    </citation>
    <scope>NUCLEOTIDE SEQUENCE [LARGE SCALE GENOMIC DNA]</scope>
</reference>
<dbReference type="Proteomes" id="UP001497392">
    <property type="component" value="Unassembled WGS sequence"/>
</dbReference>
<evidence type="ECO:0000256" key="6">
    <source>
        <dbReference type="ARBA" id="ARBA00022778"/>
    </source>
</evidence>
<keyword evidence="8" id="KW-0521">NADP</keyword>
<keyword evidence="15" id="KW-1207">Sterol metabolism</keyword>
<dbReference type="PROSITE" id="PS01018">
    <property type="entry name" value="STEROL_REDUCT_2"/>
    <property type="match status" value="1"/>
</dbReference>
<evidence type="ECO:0000256" key="9">
    <source>
        <dbReference type="ARBA" id="ARBA00022955"/>
    </source>
</evidence>
<keyword evidence="4" id="KW-0153">Cholesterol metabolism</keyword>
<keyword evidence="11" id="KW-0560">Oxidoreductase</keyword>
<keyword evidence="3" id="KW-0444">Lipid biosynthesis</keyword>
<feature type="transmembrane region" description="Helical" evidence="21">
    <location>
        <begin position="482"/>
        <end position="502"/>
    </location>
</feature>
<dbReference type="EC" id="1.3.1.21" evidence="17"/>
<keyword evidence="16" id="KW-0753">Steroid metabolism</keyword>
<keyword evidence="13" id="KW-0443">Lipid metabolism</keyword>
<dbReference type="InterPro" id="IPR018083">
    <property type="entry name" value="Sterol_reductase_CS"/>
</dbReference>
<evidence type="ECO:0000256" key="17">
    <source>
        <dbReference type="ARBA" id="ARBA00038851"/>
    </source>
</evidence>
<keyword evidence="9" id="KW-0752">Steroid biosynthesis</keyword>
<sequence length="625" mass="69760">MLPQHGSGGALKLSGAHMSESVHTTAQERWRSIGRTLPRRPSVQAPFTPAMLRAAQSRRTREGSRFAQLVQQAAIPAWMHGSGAPSAQRASAPRRASSRTGVASDVLSQIGASMKVQQPMAVYADAHPARRPEQEDHGWMMDMPAYGGAQDSFVAELLPIDHRFQEDAGRLLDSMDAWAQAEEQAGRTFASSHSSSPWGLEGVAGKVLAYGGTLALMLGCPAFAIYMWYILTNLDGSLSNVMLFAKAAGFRGVWNVWPRPSMEAWAIMGAFGALQALLQLALPGKEHKGPVSPKGNANGVQAYLTTLALFFLGWQLQLFSPSRVYDLFGEILSAMNIFSLLFCAFLYFKGKYAPSSSDSGSTGSLIYDFYWGMELYPRIGKHFDLKTWTNCRMGMMGWGVLVLCYAVKQYEVYGQLYNGMAVSVLLMHLYIFKFFLWETGYWGTMDIAHDRAGYYLCWGCLNWVPAIYTSPALYITEHPIEWSLPAAIAIGVAGAAAIYINYDSDRQRQAFRATDGKELVWGKPPRKIVAKYTTGDGREKTSLLLTSGWWGLARHFHYLPEILAAFFWSMPAGFAHALPYFYVFFLTLLLTDRAFRDDVRCLSKYGAYWKQYTKLVPYKMIPYIF</sequence>
<evidence type="ECO:0000256" key="10">
    <source>
        <dbReference type="ARBA" id="ARBA00022989"/>
    </source>
</evidence>
<proteinExistence type="inferred from homology"/>
<feature type="transmembrane region" description="Helical" evidence="21">
    <location>
        <begin position="264"/>
        <end position="282"/>
    </location>
</feature>
<evidence type="ECO:0000256" key="21">
    <source>
        <dbReference type="SAM" id="Phobius"/>
    </source>
</evidence>
<feature type="compositionally biased region" description="Low complexity" evidence="20">
    <location>
        <begin position="81"/>
        <end position="99"/>
    </location>
</feature>
<comment type="caution">
    <text evidence="22">The sequence shown here is derived from an EMBL/GenBank/DDBJ whole genome shotgun (WGS) entry which is preliminary data.</text>
</comment>
<keyword evidence="5 21" id="KW-0812">Transmembrane</keyword>
<dbReference type="Gene3D" id="1.20.120.1630">
    <property type="match status" value="1"/>
</dbReference>
<evidence type="ECO:0000256" key="2">
    <source>
        <dbReference type="ARBA" id="ARBA00005402"/>
    </source>
</evidence>
<feature type="transmembrane region" description="Helical" evidence="21">
    <location>
        <begin position="565"/>
        <end position="590"/>
    </location>
</feature>
<keyword evidence="10 21" id="KW-1133">Transmembrane helix</keyword>
<gene>
    <name evidence="22" type="primary">g605</name>
    <name evidence="22" type="ORF">VP750_LOCUS530</name>
</gene>
<feature type="transmembrane region" description="Helical" evidence="21">
    <location>
        <begin position="416"/>
        <end position="436"/>
    </location>
</feature>
<accession>A0ABP1FJ28</accession>
<evidence type="ECO:0000256" key="11">
    <source>
        <dbReference type="ARBA" id="ARBA00023002"/>
    </source>
</evidence>
<organism evidence="22 23">
    <name type="scientific">Coccomyxa viridis</name>
    <dbReference type="NCBI Taxonomy" id="1274662"/>
    <lineage>
        <taxon>Eukaryota</taxon>
        <taxon>Viridiplantae</taxon>
        <taxon>Chlorophyta</taxon>
        <taxon>core chlorophytes</taxon>
        <taxon>Trebouxiophyceae</taxon>
        <taxon>Trebouxiophyceae incertae sedis</taxon>
        <taxon>Coccomyxaceae</taxon>
        <taxon>Coccomyxa</taxon>
    </lineage>
</organism>
<dbReference type="InterPro" id="IPR001171">
    <property type="entry name" value="ERG24_DHCR-like"/>
</dbReference>
<evidence type="ECO:0000256" key="12">
    <source>
        <dbReference type="ARBA" id="ARBA00023011"/>
    </source>
</evidence>
<protein>
    <recommendedName>
        <fullName evidence="18">7-dehydrocholesterol reductase</fullName>
        <ecNumber evidence="17">1.3.1.21</ecNumber>
    </recommendedName>
    <alternativeName>
        <fullName evidence="19">Sterol Delta(7)-reductase</fullName>
    </alternativeName>
</protein>
<evidence type="ECO:0000256" key="5">
    <source>
        <dbReference type="ARBA" id="ARBA00022692"/>
    </source>
</evidence>
<feature type="transmembrane region" description="Helical" evidence="21">
    <location>
        <begin position="207"/>
        <end position="231"/>
    </location>
</feature>
<feature type="region of interest" description="Disordered" evidence="20">
    <location>
        <begin position="1"/>
        <end position="23"/>
    </location>
</feature>
<dbReference type="PANTHER" id="PTHR21257:SF38">
    <property type="entry name" value="7-DEHYDROCHOLESTEROL REDUCTASE"/>
    <property type="match status" value="1"/>
</dbReference>
<name>A0ABP1FJ28_9CHLO</name>
<feature type="transmembrane region" description="Helical" evidence="21">
    <location>
        <begin position="302"/>
        <end position="319"/>
    </location>
</feature>
<evidence type="ECO:0000256" key="7">
    <source>
        <dbReference type="ARBA" id="ARBA00022824"/>
    </source>
</evidence>
<feature type="region of interest" description="Disordered" evidence="20">
    <location>
        <begin position="80"/>
        <end position="101"/>
    </location>
</feature>
<comment type="subcellular location">
    <subcellularLocation>
        <location evidence="1">Endoplasmic reticulum membrane</location>
        <topology evidence="1">Multi-pass membrane protein</topology>
    </subcellularLocation>
</comment>
<keyword evidence="12" id="KW-0756">Sterol biosynthesis</keyword>
<dbReference type="PANTHER" id="PTHR21257">
    <property type="entry name" value="DELTA(14)-STEROL REDUCTASE"/>
    <property type="match status" value="1"/>
</dbReference>
<evidence type="ECO:0000256" key="1">
    <source>
        <dbReference type="ARBA" id="ARBA00004477"/>
    </source>
</evidence>
<evidence type="ECO:0000256" key="20">
    <source>
        <dbReference type="SAM" id="MobiDB-lite"/>
    </source>
</evidence>
<evidence type="ECO:0000256" key="13">
    <source>
        <dbReference type="ARBA" id="ARBA00023098"/>
    </source>
</evidence>
<dbReference type="PROSITE" id="PS01017">
    <property type="entry name" value="STEROL_REDUCT_1"/>
    <property type="match status" value="1"/>
</dbReference>
<dbReference type="Pfam" id="PF01222">
    <property type="entry name" value="ERG4_ERG24"/>
    <property type="match status" value="1"/>
</dbReference>
<evidence type="ECO:0000256" key="3">
    <source>
        <dbReference type="ARBA" id="ARBA00022516"/>
    </source>
</evidence>
<evidence type="ECO:0000256" key="14">
    <source>
        <dbReference type="ARBA" id="ARBA00023136"/>
    </source>
</evidence>
<dbReference type="EMBL" id="CAXHTA020000001">
    <property type="protein sequence ID" value="CAL5218871.1"/>
    <property type="molecule type" value="Genomic_DNA"/>
</dbReference>
<feature type="transmembrane region" description="Helical" evidence="21">
    <location>
        <begin position="456"/>
        <end position="476"/>
    </location>
</feature>
<comment type="similarity">
    <text evidence="2">Belongs to the ERG4/ERG24 family.</text>
</comment>
<evidence type="ECO:0000313" key="23">
    <source>
        <dbReference type="Proteomes" id="UP001497392"/>
    </source>
</evidence>
<feature type="transmembrane region" description="Helical" evidence="21">
    <location>
        <begin position="391"/>
        <end position="410"/>
    </location>
</feature>
<evidence type="ECO:0000256" key="18">
    <source>
        <dbReference type="ARBA" id="ARBA00039984"/>
    </source>
</evidence>
<keyword evidence="6" id="KW-0152">Cholesterol biosynthesis</keyword>
<evidence type="ECO:0000256" key="16">
    <source>
        <dbReference type="ARBA" id="ARBA00023221"/>
    </source>
</evidence>
<evidence type="ECO:0000256" key="8">
    <source>
        <dbReference type="ARBA" id="ARBA00022857"/>
    </source>
</evidence>
<keyword evidence="7" id="KW-0256">Endoplasmic reticulum</keyword>
<keyword evidence="23" id="KW-1185">Reference proteome</keyword>
<keyword evidence="14 21" id="KW-0472">Membrane</keyword>
<evidence type="ECO:0000256" key="19">
    <source>
        <dbReference type="ARBA" id="ARBA00042688"/>
    </source>
</evidence>
<evidence type="ECO:0000313" key="22">
    <source>
        <dbReference type="EMBL" id="CAL5218871.1"/>
    </source>
</evidence>
<evidence type="ECO:0000256" key="4">
    <source>
        <dbReference type="ARBA" id="ARBA00022548"/>
    </source>
</evidence>